<dbReference type="AlphaFoldDB" id="A0A850QBP5"/>
<name>A0A850QBP5_9RHOB</name>
<evidence type="ECO:0000259" key="1">
    <source>
        <dbReference type="Pfam" id="PF24346"/>
    </source>
</evidence>
<proteinExistence type="predicted"/>
<evidence type="ECO:0000313" key="3">
    <source>
        <dbReference type="Proteomes" id="UP000592216"/>
    </source>
</evidence>
<gene>
    <name evidence="2" type="ORF">HJ536_20775</name>
</gene>
<dbReference type="RefSeq" id="WP_228028851.1">
    <property type="nucleotide sequence ID" value="NZ_JABCJE010000059.1"/>
</dbReference>
<dbReference type="EMBL" id="JABCJE010000059">
    <property type="protein sequence ID" value="NVO25782.1"/>
    <property type="molecule type" value="Genomic_DNA"/>
</dbReference>
<dbReference type="InterPro" id="IPR055354">
    <property type="entry name" value="DUF7507"/>
</dbReference>
<feature type="non-terminal residue" evidence="2">
    <location>
        <position position="1"/>
    </location>
</feature>
<dbReference type="Pfam" id="PF24346">
    <property type="entry name" value="DUF7507"/>
    <property type="match status" value="1"/>
</dbReference>
<protein>
    <recommendedName>
        <fullName evidence="1">DUF7507 domain-containing protein</fullName>
    </recommendedName>
</protein>
<feature type="non-terminal residue" evidence="2">
    <location>
        <position position="93"/>
    </location>
</feature>
<reference evidence="2 3" key="1">
    <citation type="submission" date="2020-04" db="EMBL/GenBank/DDBJ databases">
        <title>Donghicola sp., a member of the Rhodobacteraceae family isolated from mangrove forest in Thailand.</title>
        <authorList>
            <person name="Charoenyingcharoen P."/>
            <person name="Yukphan P."/>
        </authorList>
    </citation>
    <scope>NUCLEOTIDE SEQUENCE [LARGE SCALE GENOMIC DNA]</scope>
    <source>
        <strain evidence="2 3">B5-SW-15</strain>
    </source>
</reference>
<dbReference type="Proteomes" id="UP000592216">
    <property type="component" value="Unassembled WGS sequence"/>
</dbReference>
<comment type="caution">
    <text evidence="2">The sequence shown here is derived from an EMBL/GenBank/DDBJ whole genome shotgun (WGS) entry which is preliminary data.</text>
</comment>
<evidence type="ECO:0000313" key="2">
    <source>
        <dbReference type="EMBL" id="NVO25782.1"/>
    </source>
</evidence>
<sequence>ISYSTGSTDAAFLPGGTATATLTHVVDQDDVDAGGLSNSATGTAWIDLDGDTLRATDSSEDVTDTTDTAVTTTIGAVSAIALTKTATLNDGGD</sequence>
<feature type="domain" description="DUF7507" evidence="1">
    <location>
        <begin position="7"/>
        <end position="44"/>
    </location>
</feature>
<accession>A0A850QBP5</accession>
<organism evidence="2 3">
    <name type="scientific">Donghicola mangrovi</name>
    <dbReference type="NCBI Taxonomy" id="2729614"/>
    <lineage>
        <taxon>Bacteria</taxon>
        <taxon>Pseudomonadati</taxon>
        <taxon>Pseudomonadota</taxon>
        <taxon>Alphaproteobacteria</taxon>
        <taxon>Rhodobacterales</taxon>
        <taxon>Roseobacteraceae</taxon>
        <taxon>Donghicola</taxon>
    </lineage>
</organism>